<dbReference type="OrthoDB" id="5427633at2759"/>
<evidence type="ECO:0000313" key="5">
    <source>
        <dbReference type="EMBL" id="CZR51478.1"/>
    </source>
</evidence>
<protein>
    <submittedName>
        <fullName evidence="5">Related to meiotic cohesin rec8</fullName>
    </submittedName>
</protein>
<name>A0A1L7WFE6_9HELO</name>
<dbReference type="Proteomes" id="UP000184330">
    <property type="component" value="Unassembled WGS sequence"/>
</dbReference>
<feature type="domain" description="Rad21/Rec8-like protein N-terminal" evidence="4">
    <location>
        <begin position="1"/>
        <end position="112"/>
    </location>
</feature>
<comment type="subcellular location">
    <subcellularLocation>
        <location evidence="1">Nucleus</location>
    </subcellularLocation>
</comment>
<keyword evidence="6" id="KW-1185">Reference proteome</keyword>
<evidence type="ECO:0000256" key="1">
    <source>
        <dbReference type="ARBA" id="ARBA00004123"/>
    </source>
</evidence>
<feature type="region of interest" description="Disordered" evidence="3">
    <location>
        <begin position="434"/>
        <end position="482"/>
    </location>
</feature>
<feature type="compositionally biased region" description="Basic and acidic residues" evidence="3">
    <location>
        <begin position="459"/>
        <end position="474"/>
    </location>
</feature>
<feature type="compositionally biased region" description="Basic and acidic residues" evidence="3">
    <location>
        <begin position="256"/>
        <end position="274"/>
    </location>
</feature>
<dbReference type="STRING" id="576137.A0A1L7WFE6"/>
<dbReference type="PANTHER" id="PTHR12585:SF70">
    <property type="entry name" value="RAD21_REC8 N TERMINAL DOMAIN PROTEIN (AFU_ORTHOLOGUE AFUA_6G02900)"/>
    <property type="match status" value="1"/>
</dbReference>
<reference evidence="5 6" key="1">
    <citation type="submission" date="2016-03" db="EMBL/GenBank/DDBJ databases">
        <authorList>
            <person name="Ploux O."/>
        </authorList>
    </citation>
    <scope>NUCLEOTIDE SEQUENCE [LARGE SCALE GENOMIC DNA]</scope>
    <source>
        <strain evidence="5 6">UAMH 11012</strain>
    </source>
</reference>
<keyword evidence="2" id="KW-0539">Nucleus</keyword>
<dbReference type="GO" id="GO:0003682">
    <property type="term" value="F:chromatin binding"/>
    <property type="evidence" value="ECO:0007669"/>
    <property type="project" value="TreeGrafter"/>
</dbReference>
<dbReference type="Pfam" id="PF04825">
    <property type="entry name" value="Rad21_Rec8_N"/>
    <property type="match status" value="1"/>
</dbReference>
<dbReference type="GO" id="GO:0030892">
    <property type="term" value="C:mitotic cohesin complex"/>
    <property type="evidence" value="ECO:0007669"/>
    <property type="project" value="TreeGrafter"/>
</dbReference>
<proteinExistence type="predicted"/>
<dbReference type="InterPro" id="IPR006910">
    <property type="entry name" value="Rad21_Rec8_N"/>
</dbReference>
<dbReference type="PANTHER" id="PTHR12585">
    <property type="entry name" value="SCC1 / RAD21 FAMILY MEMBER"/>
    <property type="match status" value="1"/>
</dbReference>
<dbReference type="CDD" id="cd21789">
    <property type="entry name" value="Rad21_Rec8_M_SpRec8p-like"/>
    <property type="match status" value="1"/>
</dbReference>
<evidence type="ECO:0000256" key="2">
    <source>
        <dbReference type="ARBA" id="ARBA00023242"/>
    </source>
</evidence>
<sequence length="751" mass="81461">MFYSHEILTSRKYGVATVWLVATLGAKSSTKKVTRKAILGVDLKKACETIIEPEAPMALRLQSNLLYGVSKVYNQQWEYLLSDVQAAQNNIRALLKAARSDGLDPNAGKARRDQLIMMDDPAFSADMALPDLGFDLDRALTPSADTQRSSQSMLSIRGRSGSVSSLHAVSVLGLDIASSSNGGNAYQLPPHPDFFRAESSAQKGKATAGGNVDPFGDEELILFDDDLFDFDQDGQLRDISASERESRRLGSVVPQSHRDSEASGRVREDHEDTQLGHILPILDGEGDFDMMNYGDDDLILPDAEPFPFMAGRSDPPEQARAPSSPEGEPSSVSAEAPVKQKRNRVKKVKFIRNDQAIALRNAELGAMQREYLDHMAAETLINTNKKAVAKSKANAFHHVYGSGINGIGEGLGSLKLPSPLEMFSGEALMLKLTGKSTTKSSAKNSSKRPHANEEDEHEEGTPNKRARSAEEEIGRGNQIQFQDDDNFILNNNDNHFLPDLNNGDADASMEIERGRDAPSALADYPSSAMPWNVSASLHSHQRAASSSIPGRLGSRRLTSASPLIGRGSALPGDLQLDDLDMGVGMGDDDVMVMYGRSDRSSSQQLPSFAAMGFGIKSSSVAGVNPDEFEVFGAAAAVDTQTAADSQWLRSALDTESNNFLEYVKNTIDEKGDDELSQDEDDLDQIGGAGVKGGKSITFEELFDPEKNTCMVAAQAFYHVLSLATKKRAWVEQDCGMDGMEPWGEIRIGVFV</sequence>
<feature type="compositionally biased region" description="Low complexity" evidence="3">
    <location>
        <begin position="319"/>
        <end position="337"/>
    </location>
</feature>
<dbReference type="InterPro" id="IPR039781">
    <property type="entry name" value="Rad21/Rec8-like"/>
</dbReference>
<evidence type="ECO:0000313" key="6">
    <source>
        <dbReference type="Proteomes" id="UP000184330"/>
    </source>
</evidence>
<dbReference type="EMBL" id="FJOG01000002">
    <property type="protein sequence ID" value="CZR51478.1"/>
    <property type="molecule type" value="Genomic_DNA"/>
</dbReference>
<accession>A0A1L7WFE6</accession>
<dbReference type="GO" id="GO:0005634">
    <property type="term" value="C:nucleus"/>
    <property type="evidence" value="ECO:0007669"/>
    <property type="project" value="UniProtKB-SubCell"/>
</dbReference>
<gene>
    <name evidence="5" type="ORF">PAC_01354</name>
</gene>
<feature type="region of interest" description="Disordered" evidence="3">
    <location>
        <begin position="238"/>
        <end position="274"/>
    </location>
</feature>
<feature type="compositionally biased region" description="Basic and acidic residues" evidence="3">
    <location>
        <begin position="238"/>
        <end position="248"/>
    </location>
</feature>
<dbReference type="GO" id="GO:0007064">
    <property type="term" value="P:mitotic sister chromatid cohesion"/>
    <property type="evidence" value="ECO:0007669"/>
    <property type="project" value="TreeGrafter"/>
</dbReference>
<feature type="compositionally biased region" description="Low complexity" evidence="3">
    <location>
        <begin position="434"/>
        <end position="444"/>
    </location>
</feature>
<evidence type="ECO:0000259" key="4">
    <source>
        <dbReference type="Pfam" id="PF04825"/>
    </source>
</evidence>
<evidence type="ECO:0000256" key="3">
    <source>
        <dbReference type="SAM" id="MobiDB-lite"/>
    </source>
</evidence>
<feature type="region of interest" description="Disordered" evidence="3">
    <location>
        <begin position="304"/>
        <end position="340"/>
    </location>
</feature>
<organism evidence="5 6">
    <name type="scientific">Phialocephala subalpina</name>
    <dbReference type="NCBI Taxonomy" id="576137"/>
    <lineage>
        <taxon>Eukaryota</taxon>
        <taxon>Fungi</taxon>
        <taxon>Dikarya</taxon>
        <taxon>Ascomycota</taxon>
        <taxon>Pezizomycotina</taxon>
        <taxon>Leotiomycetes</taxon>
        <taxon>Helotiales</taxon>
        <taxon>Mollisiaceae</taxon>
        <taxon>Phialocephala</taxon>
        <taxon>Phialocephala fortinii species complex</taxon>
    </lineage>
</organism>
<dbReference type="AlphaFoldDB" id="A0A1L7WFE6"/>